<feature type="domain" description="IrrE N-terminal-like" evidence="1">
    <location>
        <begin position="17"/>
        <end position="97"/>
    </location>
</feature>
<protein>
    <submittedName>
        <fullName evidence="2">ImmA/IrrE family metallo-endopeptidase</fullName>
    </submittedName>
</protein>
<name>A0A7D8ABZ2_9MICO</name>
<gene>
    <name evidence="2" type="ORF">FVO59_11770</name>
</gene>
<evidence type="ECO:0000313" key="3">
    <source>
        <dbReference type="Proteomes" id="UP000515708"/>
    </source>
</evidence>
<sequence length="106" mass="12284">MEVVVRRLRTANGRWFPEYNQILISDRLRAGHQRLTLAHELGHGHFGHPDDRPKFEQQADRFAASNLICPDELADLYEWCPDEQRIVAELGVTTQLFRAFVLDRAA</sequence>
<dbReference type="Proteomes" id="UP000515708">
    <property type="component" value="Chromosome"/>
</dbReference>
<dbReference type="AlphaFoldDB" id="A0A7D8ABZ2"/>
<dbReference type="InterPro" id="IPR010359">
    <property type="entry name" value="IrrE_HExxH"/>
</dbReference>
<dbReference type="Gene3D" id="1.10.10.2910">
    <property type="match status" value="1"/>
</dbReference>
<evidence type="ECO:0000259" key="1">
    <source>
        <dbReference type="Pfam" id="PF06114"/>
    </source>
</evidence>
<organism evidence="2 3">
    <name type="scientific">Microbacterium esteraromaticum</name>
    <dbReference type="NCBI Taxonomy" id="57043"/>
    <lineage>
        <taxon>Bacteria</taxon>
        <taxon>Bacillati</taxon>
        <taxon>Actinomycetota</taxon>
        <taxon>Actinomycetes</taxon>
        <taxon>Micrococcales</taxon>
        <taxon>Microbacteriaceae</taxon>
        <taxon>Microbacterium</taxon>
    </lineage>
</organism>
<proteinExistence type="predicted"/>
<accession>A0A7D8ABZ2</accession>
<evidence type="ECO:0000313" key="2">
    <source>
        <dbReference type="EMBL" id="QMU98740.1"/>
    </source>
</evidence>
<dbReference type="EMBL" id="CP043732">
    <property type="protein sequence ID" value="QMU98740.1"/>
    <property type="molecule type" value="Genomic_DNA"/>
</dbReference>
<dbReference type="Pfam" id="PF06114">
    <property type="entry name" value="Peptidase_M78"/>
    <property type="match status" value="1"/>
</dbReference>
<reference evidence="2 3" key="1">
    <citation type="journal article" date="2020" name="Front. Microbiol.">
        <title>Design of Bacterial Strain-Specific qPCR Assays Using NGS Data and Publicly Available Resources and Its Application to Track Biocontrol Strains.</title>
        <authorList>
            <person name="Hernandez I."/>
            <person name="Sant C."/>
            <person name="Martinez R."/>
            <person name="Fernandez C."/>
        </authorList>
    </citation>
    <scope>NUCLEOTIDE SEQUENCE [LARGE SCALE GENOMIC DNA]</scope>
    <source>
        <strain evidence="2 3">B24</strain>
    </source>
</reference>